<dbReference type="SUPFAM" id="SSF53720">
    <property type="entry name" value="ALDH-like"/>
    <property type="match status" value="1"/>
</dbReference>
<dbReference type="Gene3D" id="3.40.309.10">
    <property type="entry name" value="Aldehyde Dehydrogenase, Chain A, domain 2"/>
    <property type="match status" value="1"/>
</dbReference>
<evidence type="ECO:0000259" key="5">
    <source>
        <dbReference type="Pfam" id="PF00171"/>
    </source>
</evidence>
<feature type="domain" description="Aldehyde dehydrogenase" evidence="5">
    <location>
        <begin position="17"/>
        <end position="476"/>
    </location>
</feature>
<dbReference type="PIRSF" id="PIRSF036492">
    <property type="entry name" value="ALDH"/>
    <property type="match status" value="1"/>
</dbReference>
<organism evidence="6 7">
    <name type="scientific">Virgibacillus salinus</name>
    <dbReference type="NCBI Taxonomy" id="553311"/>
    <lineage>
        <taxon>Bacteria</taxon>
        <taxon>Bacillati</taxon>
        <taxon>Bacillota</taxon>
        <taxon>Bacilli</taxon>
        <taxon>Bacillales</taxon>
        <taxon>Bacillaceae</taxon>
        <taxon>Virgibacillus</taxon>
    </lineage>
</organism>
<evidence type="ECO:0000256" key="2">
    <source>
        <dbReference type="ARBA" id="ARBA00023002"/>
    </source>
</evidence>
<dbReference type="Gene3D" id="3.40.605.10">
    <property type="entry name" value="Aldehyde Dehydrogenase, Chain A, domain 1"/>
    <property type="match status" value="1"/>
</dbReference>
<dbReference type="InterPro" id="IPR016163">
    <property type="entry name" value="Ald_DH_C"/>
</dbReference>
<dbReference type="RefSeq" id="WP_302846734.1">
    <property type="nucleotide sequence ID" value="NZ_FNKD01000001.1"/>
</dbReference>
<dbReference type="CDD" id="cd07103">
    <property type="entry name" value="ALDH_F5_SSADH_GabD"/>
    <property type="match status" value="1"/>
</dbReference>
<comment type="similarity">
    <text evidence="1 3">Belongs to the aldehyde dehydrogenase family.</text>
</comment>
<dbReference type="NCBIfam" id="TIGR01780">
    <property type="entry name" value="SSADH"/>
    <property type="match status" value="1"/>
</dbReference>
<proteinExistence type="inferred from homology"/>
<evidence type="ECO:0000313" key="7">
    <source>
        <dbReference type="Proteomes" id="UP000199444"/>
    </source>
</evidence>
<accession>A0A1H0YZE2</accession>
<dbReference type="InterPro" id="IPR012394">
    <property type="entry name" value="Aldehyde_DH_NAD(P)"/>
</dbReference>
<sequence>MNEVKTNNYLMNINGEWVGDSLSTLNVTNPANSDIIGTVPNGGEKEASQAISAAHEAYQSWSELTAYERAGYLKKLNQLMLDNLEEVAQVMTLEMGKPINESRGEVKYAASFIEWFAEEGKRIYGETIPSHATNKRLQVWKKPVGVVAAITPWNFPAAMLTRKMGPALAAGCTVVMKPSSESPLTAVKIMELCEQAGFPKGVINLVTGSSSKIAKAIMDNDKVRKITFTGSTEVGKILIRQSADQVKRLSLELGGHAPLIVLDDANVDLAVKGVMASKFRNAGQTCICANRIYVQAGVYDEFVEKFAQQVEKLKVGNGADDSVDIGPLINQAGLDKVKHHMDDAVKKGAHVVTGGKPITDDGGVFHTPTVVKDVDQSMVIMQEETFGPVAPIQKIASEEDAVKLANDTPYGLAAYVFTDNVAKGHRVIEQLNFGIVGWNDGAPSAAQVPFGGMKESGIGREGGHEGIDAFVESQYVSIGME</sequence>
<name>A0A1H0YZE2_9BACI</name>
<dbReference type="InterPro" id="IPR050740">
    <property type="entry name" value="Aldehyde_DH_Superfamily"/>
</dbReference>
<dbReference type="InterPro" id="IPR016162">
    <property type="entry name" value="Ald_DH_N"/>
</dbReference>
<protein>
    <recommendedName>
        <fullName evidence="3">Aldehyde dehydrogenase</fullName>
    </recommendedName>
</protein>
<dbReference type="FunFam" id="3.40.605.10:FF:000005">
    <property type="entry name" value="Succinate-semialdehyde dehydrogenase I"/>
    <property type="match status" value="1"/>
</dbReference>
<dbReference type="Pfam" id="PF00171">
    <property type="entry name" value="Aldedh"/>
    <property type="match status" value="1"/>
</dbReference>
<evidence type="ECO:0000256" key="4">
    <source>
        <dbReference type="PIRSR" id="PIRSR036492-1"/>
    </source>
</evidence>
<keyword evidence="7" id="KW-1185">Reference proteome</keyword>
<dbReference type="InterPro" id="IPR010102">
    <property type="entry name" value="Succ_semiAld_DH"/>
</dbReference>
<dbReference type="GO" id="GO:0009450">
    <property type="term" value="P:gamma-aminobutyric acid catabolic process"/>
    <property type="evidence" value="ECO:0007669"/>
    <property type="project" value="InterPro"/>
</dbReference>
<feature type="active site" evidence="4">
    <location>
        <position position="286"/>
    </location>
</feature>
<evidence type="ECO:0000313" key="6">
    <source>
        <dbReference type="EMBL" id="SDQ20478.1"/>
    </source>
</evidence>
<dbReference type="EMBL" id="FNKD01000001">
    <property type="protein sequence ID" value="SDQ20478.1"/>
    <property type="molecule type" value="Genomic_DNA"/>
</dbReference>
<evidence type="ECO:0000256" key="3">
    <source>
        <dbReference type="PIRNR" id="PIRNR036492"/>
    </source>
</evidence>
<feature type="active site" evidence="4">
    <location>
        <position position="252"/>
    </location>
</feature>
<dbReference type="AlphaFoldDB" id="A0A1H0YZE2"/>
<reference evidence="6 7" key="1">
    <citation type="submission" date="2016-10" db="EMBL/GenBank/DDBJ databases">
        <authorList>
            <person name="de Groot N.N."/>
        </authorList>
    </citation>
    <scope>NUCLEOTIDE SEQUENCE [LARGE SCALE GENOMIC DNA]</scope>
    <source>
        <strain evidence="6 7">CGMCC 1.10449</strain>
    </source>
</reference>
<gene>
    <name evidence="6" type="ORF">SAMN05216231_0934</name>
</gene>
<dbReference type="FunFam" id="3.40.309.10:FF:000004">
    <property type="entry name" value="Succinate-semialdehyde dehydrogenase I"/>
    <property type="match status" value="1"/>
</dbReference>
<dbReference type="InterPro" id="IPR016160">
    <property type="entry name" value="Ald_DH_CS_CYS"/>
</dbReference>
<keyword evidence="2 3" id="KW-0560">Oxidoreductase</keyword>
<dbReference type="GO" id="GO:0006081">
    <property type="term" value="P:aldehyde metabolic process"/>
    <property type="evidence" value="ECO:0007669"/>
    <property type="project" value="InterPro"/>
</dbReference>
<dbReference type="PROSITE" id="PS00070">
    <property type="entry name" value="ALDEHYDE_DEHYDR_CYS"/>
    <property type="match status" value="1"/>
</dbReference>
<dbReference type="InterPro" id="IPR016161">
    <property type="entry name" value="Ald_DH/histidinol_DH"/>
</dbReference>
<evidence type="ECO:0000256" key="1">
    <source>
        <dbReference type="ARBA" id="ARBA00009986"/>
    </source>
</evidence>
<dbReference type="PANTHER" id="PTHR43353">
    <property type="entry name" value="SUCCINATE-SEMIALDEHYDE DEHYDROGENASE, MITOCHONDRIAL"/>
    <property type="match status" value="1"/>
</dbReference>
<dbReference type="GO" id="GO:0004777">
    <property type="term" value="F:succinate-semialdehyde dehydrogenase (NAD+) activity"/>
    <property type="evidence" value="ECO:0007669"/>
    <property type="project" value="TreeGrafter"/>
</dbReference>
<dbReference type="Proteomes" id="UP000199444">
    <property type="component" value="Unassembled WGS sequence"/>
</dbReference>
<dbReference type="STRING" id="553311.SAMN05216231_0934"/>
<dbReference type="InterPro" id="IPR015590">
    <property type="entry name" value="Aldehyde_DH_dom"/>
</dbReference>
<dbReference type="PANTHER" id="PTHR43353:SF5">
    <property type="entry name" value="SUCCINATE-SEMIALDEHYDE DEHYDROGENASE, MITOCHONDRIAL"/>
    <property type="match status" value="1"/>
</dbReference>